<evidence type="ECO:0000313" key="5">
    <source>
        <dbReference type="Proteomes" id="UP000799779"/>
    </source>
</evidence>
<dbReference type="EMBL" id="ML977571">
    <property type="protein sequence ID" value="KAF2003670.1"/>
    <property type="molecule type" value="Genomic_DNA"/>
</dbReference>
<evidence type="ECO:0000256" key="1">
    <source>
        <dbReference type="SAM" id="MobiDB-lite"/>
    </source>
</evidence>
<feature type="compositionally biased region" description="Polar residues" evidence="1">
    <location>
        <begin position="177"/>
        <end position="190"/>
    </location>
</feature>
<dbReference type="OrthoDB" id="2331100at2759"/>
<feature type="signal peptide" evidence="3">
    <location>
        <begin position="1"/>
        <end position="24"/>
    </location>
</feature>
<keyword evidence="2" id="KW-0812">Transmembrane</keyword>
<dbReference type="Gene3D" id="2.60.40.420">
    <property type="entry name" value="Cupredoxins - blue copper proteins"/>
    <property type="match status" value="1"/>
</dbReference>
<keyword evidence="5" id="KW-1185">Reference proteome</keyword>
<feature type="region of interest" description="Disordered" evidence="1">
    <location>
        <begin position="165"/>
        <end position="199"/>
    </location>
</feature>
<dbReference type="CDD" id="cd00920">
    <property type="entry name" value="Cupredoxin"/>
    <property type="match status" value="1"/>
</dbReference>
<name>A0A6A5WP18_9PLEO</name>
<protein>
    <recommendedName>
        <fullName evidence="6">Cupredoxin</fullName>
    </recommendedName>
</protein>
<evidence type="ECO:0000313" key="4">
    <source>
        <dbReference type="EMBL" id="KAF2003670.1"/>
    </source>
</evidence>
<reference evidence="4" key="1">
    <citation type="journal article" date="2020" name="Stud. Mycol.">
        <title>101 Dothideomycetes genomes: a test case for predicting lifestyles and emergence of pathogens.</title>
        <authorList>
            <person name="Haridas S."/>
            <person name="Albert R."/>
            <person name="Binder M."/>
            <person name="Bloem J."/>
            <person name="Labutti K."/>
            <person name="Salamov A."/>
            <person name="Andreopoulos B."/>
            <person name="Baker S."/>
            <person name="Barry K."/>
            <person name="Bills G."/>
            <person name="Bluhm B."/>
            <person name="Cannon C."/>
            <person name="Castanera R."/>
            <person name="Culley D."/>
            <person name="Daum C."/>
            <person name="Ezra D."/>
            <person name="Gonzalez J."/>
            <person name="Henrissat B."/>
            <person name="Kuo A."/>
            <person name="Liang C."/>
            <person name="Lipzen A."/>
            <person name="Lutzoni F."/>
            <person name="Magnuson J."/>
            <person name="Mondo S."/>
            <person name="Nolan M."/>
            <person name="Ohm R."/>
            <person name="Pangilinan J."/>
            <person name="Park H.-J."/>
            <person name="Ramirez L."/>
            <person name="Alfaro M."/>
            <person name="Sun H."/>
            <person name="Tritt A."/>
            <person name="Yoshinaga Y."/>
            <person name="Zwiers L.-H."/>
            <person name="Turgeon B."/>
            <person name="Goodwin S."/>
            <person name="Spatafora J."/>
            <person name="Crous P."/>
            <person name="Grigoriev I."/>
        </authorList>
    </citation>
    <scope>NUCLEOTIDE SEQUENCE</scope>
    <source>
        <strain evidence="4">CBS 123094</strain>
    </source>
</reference>
<proteinExistence type="predicted"/>
<evidence type="ECO:0000256" key="3">
    <source>
        <dbReference type="SAM" id="SignalP"/>
    </source>
</evidence>
<gene>
    <name evidence="4" type="ORF">P154DRAFT_561115</name>
</gene>
<organism evidence="4 5">
    <name type="scientific">Amniculicola lignicola CBS 123094</name>
    <dbReference type="NCBI Taxonomy" id="1392246"/>
    <lineage>
        <taxon>Eukaryota</taxon>
        <taxon>Fungi</taxon>
        <taxon>Dikarya</taxon>
        <taxon>Ascomycota</taxon>
        <taxon>Pezizomycotina</taxon>
        <taxon>Dothideomycetes</taxon>
        <taxon>Pleosporomycetidae</taxon>
        <taxon>Pleosporales</taxon>
        <taxon>Amniculicolaceae</taxon>
        <taxon>Amniculicola</taxon>
    </lineage>
</organism>
<keyword evidence="3" id="KW-0732">Signal</keyword>
<sequence>MHHLLFSVFPILLFISYFVGPSNASTTPSPSSTSTGPVPTHTVAVGKNHEFQPSETTAAIGDIIEFRFFPKNHSVVRAEYMDPCVPYELYDRGKTGFFSGFRITQPDIREDQRPTWSLKINDTNPIFFYCSAPESCQRWAMVGVINPNTSVSLDKHKNKAKEANFVLSPGESPPPEATSQGIATPTTSNLPAHHPAHHGKLSSGGIAGIVIGSVAIVTLAAALCFFVGRFKTLRETHPRNSTAHHPPPQDMAPPPQYLPPPMAPTDGSTYTNSWYGPTAFPPTTSPYQVQEQWSGAGPKIHQSPYAELRSATASPILNESKPYGITEALAHPDLPQELDAPDARDGRG</sequence>
<dbReference type="PANTHER" id="PTHR34883:SF8">
    <property type="entry name" value="EXTRACELLULAR SERINE-RICH PROTEIN (AFU_ORTHOLOGUE AFUA_6G00670)"/>
    <property type="match status" value="1"/>
</dbReference>
<evidence type="ECO:0000256" key="2">
    <source>
        <dbReference type="SAM" id="Phobius"/>
    </source>
</evidence>
<dbReference type="PANTHER" id="PTHR34883">
    <property type="entry name" value="SERINE-RICH PROTEIN, PUTATIVE-RELATED-RELATED"/>
    <property type="match status" value="1"/>
</dbReference>
<keyword evidence="2" id="KW-0472">Membrane</keyword>
<feature type="region of interest" description="Disordered" evidence="1">
    <location>
        <begin position="327"/>
        <end position="348"/>
    </location>
</feature>
<evidence type="ECO:0008006" key="6">
    <source>
        <dbReference type="Google" id="ProtNLM"/>
    </source>
</evidence>
<feature type="transmembrane region" description="Helical" evidence="2">
    <location>
        <begin position="205"/>
        <end position="227"/>
    </location>
</feature>
<feature type="chain" id="PRO_5025418790" description="Cupredoxin" evidence="3">
    <location>
        <begin position="25"/>
        <end position="348"/>
    </location>
</feature>
<dbReference type="InterPro" id="IPR052953">
    <property type="entry name" value="Ser-rich/MCO-related"/>
</dbReference>
<dbReference type="Proteomes" id="UP000799779">
    <property type="component" value="Unassembled WGS sequence"/>
</dbReference>
<dbReference type="AlphaFoldDB" id="A0A6A5WP18"/>
<accession>A0A6A5WP18</accession>
<keyword evidence="2" id="KW-1133">Transmembrane helix</keyword>
<dbReference type="SUPFAM" id="SSF49503">
    <property type="entry name" value="Cupredoxins"/>
    <property type="match status" value="1"/>
</dbReference>
<dbReference type="InterPro" id="IPR008972">
    <property type="entry name" value="Cupredoxin"/>
</dbReference>